<evidence type="ECO:0000313" key="1">
    <source>
        <dbReference type="EMBL" id="KAF3528346.1"/>
    </source>
</evidence>
<name>A0ABQ7B8L8_BRACR</name>
<dbReference type="EMBL" id="QGKV02001507">
    <property type="protein sequence ID" value="KAF3528346.1"/>
    <property type="molecule type" value="Genomic_DNA"/>
</dbReference>
<proteinExistence type="predicted"/>
<evidence type="ECO:0008006" key="3">
    <source>
        <dbReference type="Google" id="ProtNLM"/>
    </source>
</evidence>
<dbReference type="Proteomes" id="UP000266723">
    <property type="component" value="Unassembled WGS sequence"/>
</dbReference>
<evidence type="ECO:0000313" key="2">
    <source>
        <dbReference type="Proteomes" id="UP000266723"/>
    </source>
</evidence>
<accession>A0ABQ7B8L8</accession>
<gene>
    <name evidence="1" type="ORF">DY000_02041106</name>
</gene>
<organism evidence="1 2">
    <name type="scientific">Brassica cretica</name>
    <name type="common">Mustard</name>
    <dbReference type="NCBI Taxonomy" id="69181"/>
    <lineage>
        <taxon>Eukaryota</taxon>
        <taxon>Viridiplantae</taxon>
        <taxon>Streptophyta</taxon>
        <taxon>Embryophyta</taxon>
        <taxon>Tracheophyta</taxon>
        <taxon>Spermatophyta</taxon>
        <taxon>Magnoliopsida</taxon>
        <taxon>eudicotyledons</taxon>
        <taxon>Gunneridae</taxon>
        <taxon>Pentapetalae</taxon>
        <taxon>rosids</taxon>
        <taxon>malvids</taxon>
        <taxon>Brassicales</taxon>
        <taxon>Brassicaceae</taxon>
        <taxon>Brassiceae</taxon>
        <taxon>Brassica</taxon>
    </lineage>
</organism>
<keyword evidence="2" id="KW-1185">Reference proteome</keyword>
<protein>
    <recommendedName>
        <fullName evidence="3">Chromo domain-containing protein</fullName>
    </recommendedName>
</protein>
<comment type="caution">
    <text evidence="1">The sequence shown here is derived from an EMBL/GenBank/DDBJ whole genome shotgun (WGS) entry which is preliminary data.</text>
</comment>
<reference evidence="1 2" key="1">
    <citation type="journal article" date="2020" name="BMC Genomics">
        <title>Intraspecific diversification of the crop wild relative Brassica cretica Lam. using demographic model selection.</title>
        <authorList>
            <person name="Kioukis A."/>
            <person name="Michalopoulou V.A."/>
            <person name="Briers L."/>
            <person name="Pirintsos S."/>
            <person name="Studholme D.J."/>
            <person name="Pavlidis P."/>
            <person name="Sarris P.F."/>
        </authorList>
    </citation>
    <scope>NUCLEOTIDE SEQUENCE [LARGE SCALE GENOMIC DNA]</scope>
    <source>
        <strain evidence="2">cv. PFS-1207/04</strain>
    </source>
</reference>
<sequence>MRNAGTERGGVVSCWHHQGLLEFSSLEYLSKFSSLLSFQVSSRKCMSCHLHVVLVFGLLAQRKPVEVSEIKNMDVQGKKTNMIRVCWEKDGIREETWEPESHMRSSYPGLFPSVLIPTDVDVNSRADSCLVGESCHNLGTV</sequence>